<dbReference type="Gene3D" id="3.40.50.720">
    <property type="entry name" value="NAD(P)-binding Rossmann-like Domain"/>
    <property type="match status" value="1"/>
</dbReference>
<dbReference type="EMBL" id="CP019312">
    <property type="protein sequence ID" value="APX10636.1"/>
    <property type="molecule type" value="Genomic_DNA"/>
</dbReference>
<dbReference type="PRINTS" id="PR00080">
    <property type="entry name" value="SDRFAMILY"/>
</dbReference>
<evidence type="ECO:0000313" key="5">
    <source>
        <dbReference type="Proteomes" id="UP000186336"/>
    </source>
</evidence>
<dbReference type="STRING" id="299262.BWR18_02175"/>
<dbReference type="PANTHER" id="PTHR43639:SF1">
    <property type="entry name" value="SHORT-CHAIN DEHYDROGENASE_REDUCTASE FAMILY PROTEIN"/>
    <property type="match status" value="1"/>
</dbReference>
<dbReference type="AlphaFoldDB" id="A0A1P8MRC5"/>
<dbReference type="PANTHER" id="PTHR43639">
    <property type="entry name" value="OXIDOREDUCTASE, SHORT-CHAIN DEHYDROGENASE/REDUCTASE FAMILY (AFU_ORTHOLOGUE AFUA_5G02870)"/>
    <property type="match status" value="1"/>
</dbReference>
<keyword evidence="2" id="KW-0560">Oxidoreductase</keyword>
<evidence type="ECO:0000259" key="3">
    <source>
        <dbReference type="SMART" id="SM00822"/>
    </source>
</evidence>
<sequence length="233" mass="24306">MKTALVTGAARGLGRAIAADLARDHRVVITWRSTEPTELLKDHPDIAAFQVDLADPGATAALPQQVIDHFGRLDIIVNNAGSLLTDDAENYDADAIATNFNVNVNAPMGLVAAALEHLQPGAAIVNISSQNARLPAMVAHSYSASKAAVDTWTKIAAKTLGPKGIRVNAVAPGAVNTPEATRPDDITDMIINDSALRRMATPDDIAAAVRFLASDAAAAITGTILDVNAGYRL</sequence>
<protein>
    <submittedName>
        <fullName evidence="4">Oxidoreductase</fullName>
    </submittedName>
</protein>
<evidence type="ECO:0000256" key="2">
    <source>
        <dbReference type="ARBA" id="ARBA00023002"/>
    </source>
</evidence>
<dbReference type="KEGG" id="tom:BWR18_02175"/>
<dbReference type="PRINTS" id="PR00081">
    <property type="entry name" value="GDHRDH"/>
</dbReference>
<dbReference type="SMART" id="SM00822">
    <property type="entry name" value="PKS_KR"/>
    <property type="match status" value="1"/>
</dbReference>
<evidence type="ECO:0000256" key="1">
    <source>
        <dbReference type="ARBA" id="ARBA00006484"/>
    </source>
</evidence>
<dbReference type="RefSeq" id="WP_076626503.1">
    <property type="nucleotide sequence ID" value="NZ_CP019312.1"/>
</dbReference>
<proteinExistence type="inferred from homology"/>
<dbReference type="GO" id="GO:0016491">
    <property type="term" value="F:oxidoreductase activity"/>
    <property type="evidence" value="ECO:0007669"/>
    <property type="project" value="UniProtKB-KW"/>
</dbReference>
<dbReference type="InterPro" id="IPR020904">
    <property type="entry name" value="Sc_DH/Rdtase_CS"/>
</dbReference>
<dbReference type="FunFam" id="3.40.50.720:FF:000084">
    <property type="entry name" value="Short-chain dehydrogenase reductase"/>
    <property type="match status" value="1"/>
</dbReference>
<dbReference type="InterPro" id="IPR057326">
    <property type="entry name" value="KR_dom"/>
</dbReference>
<keyword evidence="5" id="KW-1185">Reference proteome</keyword>
<dbReference type="InterPro" id="IPR036291">
    <property type="entry name" value="NAD(P)-bd_dom_sf"/>
</dbReference>
<dbReference type="InterPro" id="IPR002347">
    <property type="entry name" value="SDR_fam"/>
</dbReference>
<comment type="similarity">
    <text evidence="1">Belongs to the short-chain dehydrogenases/reductases (SDR) family.</text>
</comment>
<dbReference type="SUPFAM" id="SSF51735">
    <property type="entry name" value="NAD(P)-binding Rossmann-fold domains"/>
    <property type="match status" value="1"/>
</dbReference>
<gene>
    <name evidence="4" type="ORF">BWR18_02175</name>
</gene>
<dbReference type="OrthoDB" id="9803333at2"/>
<feature type="domain" description="Ketoreductase" evidence="3">
    <location>
        <begin position="2"/>
        <end position="189"/>
    </location>
</feature>
<organism evidence="4 5">
    <name type="scientific">Tateyamaria omphalii</name>
    <dbReference type="NCBI Taxonomy" id="299262"/>
    <lineage>
        <taxon>Bacteria</taxon>
        <taxon>Pseudomonadati</taxon>
        <taxon>Pseudomonadota</taxon>
        <taxon>Alphaproteobacteria</taxon>
        <taxon>Rhodobacterales</taxon>
        <taxon>Roseobacteraceae</taxon>
        <taxon>Tateyamaria</taxon>
    </lineage>
</organism>
<dbReference type="Pfam" id="PF13561">
    <property type="entry name" value="adh_short_C2"/>
    <property type="match status" value="1"/>
</dbReference>
<evidence type="ECO:0000313" key="4">
    <source>
        <dbReference type="EMBL" id="APX10636.1"/>
    </source>
</evidence>
<reference evidence="4 5" key="1">
    <citation type="submission" date="2017-01" db="EMBL/GenBank/DDBJ databases">
        <title>Complete genome of Tateyamaria omphalii DOK1-4 isolated from seawater in Dokdo.</title>
        <authorList>
            <person name="Kim J.H."/>
            <person name="Chi W.-J."/>
        </authorList>
    </citation>
    <scope>NUCLEOTIDE SEQUENCE [LARGE SCALE GENOMIC DNA]</scope>
    <source>
        <strain evidence="4 5">DOK1-4</strain>
    </source>
</reference>
<dbReference type="CDD" id="cd05233">
    <property type="entry name" value="SDR_c"/>
    <property type="match status" value="1"/>
</dbReference>
<dbReference type="Proteomes" id="UP000186336">
    <property type="component" value="Chromosome"/>
</dbReference>
<dbReference type="PROSITE" id="PS00061">
    <property type="entry name" value="ADH_SHORT"/>
    <property type="match status" value="1"/>
</dbReference>
<name>A0A1P8MRC5_9RHOB</name>
<accession>A0A1P8MRC5</accession>